<dbReference type="HOGENOM" id="CLU_034180_13_4_11"/>
<organism evidence="8 9">
    <name type="scientific">Kribbella flavida (strain DSM 17836 / JCM 10339 / NBRC 14399)</name>
    <dbReference type="NCBI Taxonomy" id="479435"/>
    <lineage>
        <taxon>Bacteria</taxon>
        <taxon>Bacillati</taxon>
        <taxon>Actinomycetota</taxon>
        <taxon>Actinomycetes</taxon>
        <taxon>Propionibacteriales</taxon>
        <taxon>Kribbellaceae</taxon>
        <taxon>Kribbella</taxon>
    </lineage>
</organism>
<evidence type="ECO:0000256" key="1">
    <source>
        <dbReference type="ARBA" id="ARBA00004651"/>
    </source>
</evidence>
<keyword evidence="2" id="KW-0813">Transport</keyword>
<sequence length="427" mass="45010">MPRPQGSPQEGPQEPVRLRDDPDFRRYWLARALSTTGSMVTLVALPVLVYRLSGSPFLTALVTALEAAPYLLAGLFAGALADRWNRRRVMVVADFVNAVLIASIPLAYWLDVLTVAQVLVIGFLVQGVATFFDGANFGALPVLVGRARVAQANAAVWTASSLVELFVPPLAGLALAVMNPASLLVLDALSFAASALAVRGIVRAMSHRRDARAPLRPKVVFADIAEGVRFLVNHAGVRTMTIVGAIQSFAGGGFVALMVVWCDRVLGVGTSGLRFGLVFGAWGIGGLVAALGLPRLLRRLQPAAITLYAIPVSAALGVVTALMPTWPLAAIALLVWGSAYVLVIVNSISYRQQVTPEHLLGRVNTAGRMLSWGVGWTTGSIVGGVIGSQLGIRPAMVALGVFSFTGVLVAWTSPLRRLAASGDPLRA</sequence>
<evidence type="ECO:0000256" key="2">
    <source>
        <dbReference type="ARBA" id="ARBA00022448"/>
    </source>
</evidence>
<evidence type="ECO:0000256" key="5">
    <source>
        <dbReference type="ARBA" id="ARBA00022989"/>
    </source>
</evidence>
<dbReference type="InterPro" id="IPR036259">
    <property type="entry name" value="MFS_trans_sf"/>
</dbReference>
<keyword evidence="4 7" id="KW-0812">Transmembrane</keyword>
<dbReference type="GO" id="GO:0005886">
    <property type="term" value="C:plasma membrane"/>
    <property type="evidence" value="ECO:0007669"/>
    <property type="project" value="UniProtKB-SubCell"/>
</dbReference>
<keyword evidence="6 7" id="KW-0472">Membrane</keyword>
<dbReference type="EMBL" id="CP001736">
    <property type="protein sequence ID" value="ADB32089.1"/>
    <property type="molecule type" value="Genomic_DNA"/>
</dbReference>
<gene>
    <name evidence="8" type="ordered locus">Kfla_3025</name>
</gene>
<dbReference type="PANTHER" id="PTHR23513:SF6">
    <property type="entry name" value="MAJOR FACILITATOR SUPERFAMILY ASSOCIATED DOMAIN-CONTAINING PROTEIN"/>
    <property type="match status" value="1"/>
</dbReference>
<feature type="transmembrane region" description="Helical" evidence="7">
    <location>
        <begin position="183"/>
        <end position="202"/>
    </location>
</feature>
<feature type="transmembrane region" description="Helical" evidence="7">
    <location>
        <begin position="369"/>
        <end position="386"/>
    </location>
</feature>
<feature type="transmembrane region" description="Helical" evidence="7">
    <location>
        <begin position="273"/>
        <end position="293"/>
    </location>
</feature>
<feature type="transmembrane region" description="Helical" evidence="7">
    <location>
        <begin position="56"/>
        <end position="77"/>
    </location>
</feature>
<proteinExistence type="predicted"/>
<dbReference type="Proteomes" id="UP000007967">
    <property type="component" value="Chromosome"/>
</dbReference>
<feature type="transmembrane region" description="Helical" evidence="7">
    <location>
        <begin position="392"/>
        <end position="411"/>
    </location>
</feature>
<evidence type="ECO:0000256" key="6">
    <source>
        <dbReference type="ARBA" id="ARBA00023136"/>
    </source>
</evidence>
<evidence type="ECO:0000256" key="4">
    <source>
        <dbReference type="ARBA" id="ARBA00022692"/>
    </source>
</evidence>
<dbReference type="Gene3D" id="1.20.1250.20">
    <property type="entry name" value="MFS general substrate transporter like domains"/>
    <property type="match status" value="1"/>
</dbReference>
<name>D2Q1V0_KRIFD</name>
<evidence type="ECO:0000256" key="3">
    <source>
        <dbReference type="ARBA" id="ARBA00022475"/>
    </source>
</evidence>
<feature type="transmembrane region" description="Helical" evidence="7">
    <location>
        <begin position="28"/>
        <end position="50"/>
    </location>
</feature>
<dbReference type="STRING" id="479435.Kfla_3025"/>
<dbReference type="AlphaFoldDB" id="D2Q1V0"/>
<feature type="transmembrane region" description="Helical" evidence="7">
    <location>
        <begin position="116"/>
        <end position="143"/>
    </location>
</feature>
<feature type="transmembrane region" description="Helical" evidence="7">
    <location>
        <begin position="239"/>
        <end position="261"/>
    </location>
</feature>
<dbReference type="InterPro" id="IPR010290">
    <property type="entry name" value="TM_effector"/>
</dbReference>
<dbReference type="eggNOG" id="COG2814">
    <property type="taxonomic scope" value="Bacteria"/>
</dbReference>
<keyword evidence="5 7" id="KW-1133">Transmembrane helix</keyword>
<keyword evidence="9" id="KW-1185">Reference proteome</keyword>
<evidence type="ECO:0000313" key="8">
    <source>
        <dbReference type="EMBL" id="ADB32089.1"/>
    </source>
</evidence>
<evidence type="ECO:0000313" key="9">
    <source>
        <dbReference type="Proteomes" id="UP000007967"/>
    </source>
</evidence>
<comment type="subcellular location">
    <subcellularLocation>
        <location evidence="1">Cell membrane</location>
        <topology evidence="1">Multi-pass membrane protein</topology>
    </subcellularLocation>
</comment>
<accession>D2Q1V0</accession>
<evidence type="ECO:0000256" key="7">
    <source>
        <dbReference type="SAM" id="Phobius"/>
    </source>
</evidence>
<dbReference type="PANTHER" id="PTHR23513">
    <property type="entry name" value="INTEGRAL MEMBRANE EFFLUX PROTEIN-RELATED"/>
    <property type="match status" value="1"/>
</dbReference>
<feature type="transmembrane region" description="Helical" evidence="7">
    <location>
        <begin position="305"/>
        <end position="323"/>
    </location>
</feature>
<dbReference type="Pfam" id="PF05977">
    <property type="entry name" value="MFS_3"/>
    <property type="match status" value="1"/>
</dbReference>
<feature type="transmembrane region" description="Helical" evidence="7">
    <location>
        <begin position="89"/>
        <end position="110"/>
    </location>
</feature>
<reference evidence="8 9" key="2">
    <citation type="journal article" date="2010" name="Stand. Genomic Sci.">
        <title>Complete genome sequence of Kribbella flavida type strain (IFO 14399).</title>
        <authorList>
            <person name="Pukall R."/>
            <person name="Lapidus A."/>
            <person name="Glavina Del Rio T."/>
            <person name="Copeland A."/>
            <person name="Tice H."/>
            <person name="Cheng J.-F."/>
            <person name="Lucas S."/>
            <person name="Chen F."/>
            <person name="Nolan M."/>
            <person name="LaButti K."/>
            <person name="Pati A."/>
            <person name="Ivanova N."/>
            <person name="Mavrommatis K."/>
            <person name="Mikhailova N."/>
            <person name="Pitluck S."/>
            <person name="Bruce D."/>
            <person name="Goodwin L."/>
            <person name="Land M."/>
            <person name="Hauser L."/>
            <person name="Chang Y.-J."/>
            <person name="Jeffries C.D."/>
            <person name="Chen A."/>
            <person name="Palaniappan K."/>
            <person name="Chain P."/>
            <person name="Rohde M."/>
            <person name="Goeker M."/>
            <person name="Bristow J."/>
            <person name="Eisen J.A."/>
            <person name="Markowitz V."/>
            <person name="Hugenholtz P."/>
            <person name="Kyrpides N.C."/>
            <person name="Klenk H.-P."/>
            <person name="Brettin T."/>
        </authorList>
    </citation>
    <scope>NUCLEOTIDE SEQUENCE [LARGE SCALE GENOMIC DNA]</scope>
    <source>
        <strain evidence="9">DSM 17836 / JCM 10339 / NBRC 14399</strain>
    </source>
</reference>
<feature type="transmembrane region" description="Helical" evidence="7">
    <location>
        <begin position="155"/>
        <end position="177"/>
    </location>
</feature>
<feature type="transmembrane region" description="Helical" evidence="7">
    <location>
        <begin position="329"/>
        <end position="348"/>
    </location>
</feature>
<protein>
    <submittedName>
        <fullName evidence="8">Major facilitator superfamily MFS_1</fullName>
    </submittedName>
</protein>
<keyword evidence="3" id="KW-1003">Cell membrane</keyword>
<dbReference type="KEGG" id="kfl:Kfla_3025"/>
<dbReference type="CDD" id="cd06173">
    <property type="entry name" value="MFS_MefA_like"/>
    <property type="match status" value="1"/>
</dbReference>
<dbReference type="SUPFAM" id="SSF103473">
    <property type="entry name" value="MFS general substrate transporter"/>
    <property type="match status" value="1"/>
</dbReference>
<reference evidence="9" key="1">
    <citation type="submission" date="2009-09" db="EMBL/GenBank/DDBJ databases">
        <title>The complete genome of Kribbella flavida DSM 17836.</title>
        <authorList>
            <consortium name="US DOE Joint Genome Institute (JGI-PGF)"/>
            <person name="Lucas S."/>
            <person name="Copeland A."/>
            <person name="Lapidus A."/>
            <person name="Glavina del Rio T."/>
            <person name="Dalin E."/>
            <person name="Tice H."/>
            <person name="Bruce D."/>
            <person name="Goodwin L."/>
            <person name="Pitluck S."/>
            <person name="Kyrpides N."/>
            <person name="Mavromatis K."/>
            <person name="Ivanova N."/>
            <person name="Saunders E."/>
            <person name="Brettin T."/>
            <person name="Detter J.C."/>
            <person name="Han C."/>
            <person name="Larimer F."/>
            <person name="Land M."/>
            <person name="Hauser L."/>
            <person name="Markowitz V."/>
            <person name="Cheng J.-F."/>
            <person name="Hugenholtz P."/>
            <person name="Woyke T."/>
            <person name="Wu D."/>
            <person name="Pukall R."/>
            <person name="Klenk H.-P."/>
            <person name="Eisen J.A."/>
        </authorList>
    </citation>
    <scope>NUCLEOTIDE SEQUENCE [LARGE SCALE GENOMIC DNA]</scope>
    <source>
        <strain evidence="9">DSM 17836 / JCM 10339 / NBRC 14399</strain>
    </source>
</reference>